<protein>
    <recommendedName>
        <fullName evidence="2">3-keto-alpha-glucoside-1,2-lyase/3-keto-2-hydroxy-glucal hydratase domain-containing protein</fullName>
    </recommendedName>
</protein>
<feature type="domain" description="3-keto-alpha-glucoside-1,2-lyase/3-keto-2-hydroxy-glucal hydratase" evidence="2">
    <location>
        <begin position="359"/>
        <end position="538"/>
    </location>
</feature>
<dbReference type="KEGG" id="psl:Psta_4238"/>
<name>D2R437_PIRSD</name>
<accession>D2R437</accession>
<dbReference type="HOGENOM" id="CLU_037311_0_0_0"/>
<evidence type="ECO:0000259" key="2">
    <source>
        <dbReference type="Pfam" id="PF06439"/>
    </source>
</evidence>
<dbReference type="GO" id="GO:0016787">
    <property type="term" value="F:hydrolase activity"/>
    <property type="evidence" value="ECO:0007669"/>
    <property type="project" value="InterPro"/>
</dbReference>
<dbReference type="EMBL" id="CP001848">
    <property type="protein sequence ID" value="ADB18886.1"/>
    <property type="molecule type" value="Genomic_DNA"/>
</dbReference>
<dbReference type="STRING" id="530564.Psta_4238"/>
<evidence type="ECO:0000256" key="1">
    <source>
        <dbReference type="SAM" id="MobiDB-lite"/>
    </source>
</evidence>
<proteinExistence type="predicted"/>
<organism evidence="3 4">
    <name type="scientific">Pirellula staleyi (strain ATCC 27377 / DSM 6068 / ICPB 4128)</name>
    <name type="common">Pirella staleyi</name>
    <dbReference type="NCBI Taxonomy" id="530564"/>
    <lineage>
        <taxon>Bacteria</taxon>
        <taxon>Pseudomonadati</taxon>
        <taxon>Planctomycetota</taxon>
        <taxon>Planctomycetia</taxon>
        <taxon>Pirellulales</taxon>
        <taxon>Pirellulaceae</taxon>
        <taxon>Pirellula</taxon>
    </lineage>
</organism>
<feature type="region of interest" description="Disordered" evidence="1">
    <location>
        <begin position="144"/>
        <end position="174"/>
    </location>
</feature>
<dbReference type="Pfam" id="PF06439">
    <property type="entry name" value="3keto-disac_hyd"/>
    <property type="match status" value="2"/>
</dbReference>
<reference evidence="3 4" key="1">
    <citation type="journal article" date="2009" name="Stand. Genomic Sci.">
        <title>Complete genome sequence of Pirellula staleyi type strain (ATCC 27377).</title>
        <authorList>
            <person name="Clum A."/>
            <person name="Tindall B.J."/>
            <person name="Sikorski J."/>
            <person name="Ivanova N."/>
            <person name="Mavrommatis K."/>
            <person name="Lucas S."/>
            <person name="Glavina del Rio T."/>
            <person name="Nolan M."/>
            <person name="Chen F."/>
            <person name="Tice H."/>
            <person name="Pitluck S."/>
            <person name="Cheng J.F."/>
            <person name="Chertkov O."/>
            <person name="Brettin T."/>
            <person name="Han C."/>
            <person name="Detter J.C."/>
            <person name="Kuske C."/>
            <person name="Bruce D."/>
            <person name="Goodwin L."/>
            <person name="Ovchinikova G."/>
            <person name="Pati A."/>
            <person name="Mikhailova N."/>
            <person name="Chen A."/>
            <person name="Palaniappan K."/>
            <person name="Land M."/>
            <person name="Hauser L."/>
            <person name="Chang Y.J."/>
            <person name="Jeffries C.D."/>
            <person name="Chain P."/>
            <person name="Rohde M."/>
            <person name="Goker M."/>
            <person name="Bristow J."/>
            <person name="Eisen J.A."/>
            <person name="Markowitz V."/>
            <person name="Hugenholtz P."/>
            <person name="Kyrpides N.C."/>
            <person name="Klenk H.P."/>
            <person name="Lapidus A."/>
        </authorList>
    </citation>
    <scope>NUCLEOTIDE SEQUENCE [LARGE SCALE GENOMIC DNA]</scope>
    <source>
        <strain evidence="4">ATCC 27377 / DSM 6068 / ICPB 4128</strain>
    </source>
</reference>
<dbReference type="eggNOG" id="COG2755">
    <property type="taxonomic scope" value="Bacteria"/>
</dbReference>
<dbReference type="Proteomes" id="UP000001887">
    <property type="component" value="Chromosome"/>
</dbReference>
<dbReference type="InterPro" id="IPR010496">
    <property type="entry name" value="AL/BT2_dom"/>
</dbReference>
<dbReference type="Gene3D" id="2.60.120.560">
    <property type="entry name" value="Exo-inulinase, domain 1"/>
    <property type="match status" value="2"/>
</dbReference>
<feature type="compositionally biased region" description="Basic and acidic residues" evidence="1">
    <location>
        <begin position="21"/>
        <end position="35"/>
    </location>
</feature>
<sequence length="543" mass="59817">MRFRSGTDFKSGTQKKVRRGGRGEARREADSKSETRNILARCGRIQPKRLRRRLLGGGWGLESSPQGKVGRERDNDRINFDRLHGSRFPERSLSPHSPCFADFTMPITLPRWFTGRFQVTRLVLIAAGLLPSLGCINSYSETTTAPSPVASTEVAAKDKPAPSAAADAEQRQPVAQAPRVLSDADLAAGWIALFDGETLFGWKAYSKANWAVKEGAITVSEGEKGLLCTHVQFSDYELRLDYQATPETNSGIFLRTPTVAELEDVTTRCYELNIAPPSNGFPTGSLVGREKAEGIVTDNAWHTLHVTLLGDKVTVKHDDKELYTYTDKMPPGRGYIGLQLNSGAIAFKNVHLKPLALAPIFNGKDLTGWSQPEGSKSEFSVSEDGLLKVKNGRGALESDGAYGDFVLQLECMTHAKELNSGIFFRSIPKELTNGYESQIHNGYKNGDRTQPVDHGTGAIFRRVNARLVVADDLAWLYKTVVADGANIEVWVNGYPVTAWTDERKADKNPRNGLRTEAGTLQIQGHDPTTDLSFRNIKIAELRK</sequence>
<dbReference type="AlphaFoldDB" id="D2R437"/>
<evidence type="ECO:0000313" key="4">
    <source>
        <dbReference type="Proteomes" id="UP000001887"/>
    </source>
</evidence>
<dbReference type="eggNOG" id="COG3507">
    <property type="taxonomic scope" value="Bacteria"/>
</dbReference>
<feature type="region of interest" description="Disordered" evidence="1">
    <location>
        <begin position="1"/>
        <end position="36"/>
    </location>
</feature>
<evidence type="ECO:0000313" key="3">
    <source>
        <dbReference type="EMBL" id="ADB18886.1"/>
    </source>
</evidence>
<feature type="domain" description="3-keto-alpha-glucoside-1,2-lyase/3-keto-2-hydroxy-glucal hydratase" evidence="2">
    <location>
        <begin position="189"/>
        <end position="353"/>
    </location>
</feature>
<gene>
    <name evidence="3" type="ordered locus">Psta_4238</name>
</gene>
<keyword evidence="4" id="KW-1185">Reference proteome</keyword>